<sequence>MLPPEKLLSCLKLDGLIEELERKTDFELRIQITLQAIENVLPLDIECETKNTEEAKILKTNADRLFVKEKGRVKPLLQSFKLYSKSIAKAEASSAVIGQTYANRSAILFHLNKYDECIKDIDIALELNYPDHLKANLLRRKAKCLKILGNVEADDICEEARLWLENVCLSDEKKEKLEAKINNTTNECENLTSKLENYKTEQINLPQMISHPNIPSASNAIDIMYNKDLGKHLVANRDIDAGEILINEKPYTSFLSHQNIYTHCSYCFVRAWNSIPCEHCPLAMYCSKECRSRAWKQYHDIECPIKGYFLGMRMNELAPISLKLTVLAVRESGSIKELRKNLEQIDNCQDYLMKSYTGDGIYCSDKYKPLYNFVTHEDKRKSYEILTLSLNAAFILYYMFTLTSFFGNTEDKRISELYQNEDAMFIGKLLAQHFMSIQMNDHEFSELRNEEFCRIGSVIGSVTSLLNHSCNPNVSRCSVLNNNNMQQVVYALHPIKKGSEILDDYGCHFCYTSKSERDKLLKKYHIKCHCQSCTENWPLFDELPSILRIIDDKEEKVEVSRAIVRSKDQQRKVFEIGLDKYTGNKADILKSLANSIYILYQSTEAPSKEYFELLELFQQTFNQIYGYKFEL</sequence>
<dbReference type="Gene3D" id="1.25.40.10">
    <property type="entry name" value="Tetratricopeptide repeat domain"/>
    <property type="match status" value="1"/>
</dbReference>
<evidence type="ECO:0000256" key="6">
    <source>
        <dbReference type="ARBA" id="ARBA00022833"/>
    </source>
</evidence>
<dbReference type="KEGG" id="csol:105359096"/>
<dbReference type="InterPro" id="IPR011990">
    <property type="entry name" value="TPR-like_helical_dom_sf"/>
</dbReference>
<dbReference type="PANTHER" id="PTHR46165">
    <property type="entry name" value="SET AND MYND DOMAIN-CONTAINING PROTEIN 4"/>
    <property type="match status" value="1"/>
</dbReference>
<dbReference type="CDD" id="cd10536">
    <property type="entry name" value="SET_SMYD4"/>
    <property type="match status" value="1"/>
</dbReference>
<evidence type="ECO:0000256" key="5">
    <source>
        <dbReference type="ARBA" id="ARBA00022771"/>
    </source>
</evidence>
<dbReference type="InterPro" id="IPR002893">
    <property type="entry name" value="Znf_MYND"/>
</dbReference>
<protein>
    <recommendedName>
        <fullName evidence="8">Protein-lysine N-methyltransferase SMYD4</fullName>
    </recommendedName>
    <alternativeName>
        <fullName evidence="9">SET and MYND domain-containing protein 4</fullName>
    </alternativeName>
</protein>
<dbReference type="GO" id="GO:0005634">
    <property type="term" value="C:nucleus"/>
    <property type="evidence" value="ECO:0007669"/>
    <property type="project" value="TreeGrafter"/>
</dbReference>
<evidence type="ECO:0000256" key="9">
    <source>
        <dbReference type="ARBA" id="ARBA00093680"/>
    </source>
</evidence>
<dbReference type="GO" id="GO:0008276">
    <property type="term" value="F:protein methyltransferase activity"/>
    <property type="evidence" value="ECO:0007669"/>
    <property type="project" value="UniProtKB-ARBA"/>
</dbReference>
<accession>A0AAJ6VIY7</accession>
<evidence type="ECO:0000259" key="12">
    <source>
        <dbReference type="PROSITE" id="PS50280"/>
    </source>
</evidence>
<keyword evidence="2" id="KW-0808">Transferase</keyword>
<name>A0AAJ6VIY7_9HYME</name>
<feature type="domain" description="SET" evidence="12">
    <location>
        <begin position="212"/>
        <end position="506"/>
    </location>
</feature>
<evidence type="ECO:0000256" key="11">
    <source>
        <dbReference type="SAM" id="Coils"/>
    </source>
</evidence>
<comment type="function">
    <text evidence="7">Protein-lysine N-methyltransferase. Monomethylates PRMT5, modulating its transcriptional activity. May also act as a histone methyltransferase. Plays a critical role in cardiac development. Acts as a key epigenetic regulator of gene expression during cardiac development via its dual activities as a methyltransferase and negative regulator of HDAC1.</text>
</comment>
<proteinExistence type="predicted"/>
<dbReference type="InterPro" id="IPR001214">
    <property type="entry name" value="SET_dom"/>
</dbReference>
<keyword evidence="4" id="KW-0479">Metal-binding</keyword>
<gene>
    <name evidence="15" type="primary">LOC105359096</name>
</gene>
<dbReference type="Pfam" id="PF01753">
    <property type="entry name" value="zf-MYND"/>
    <property type="match status" value="1"/>
</dbReference>
<dbReference type="Gene3D" id="2.170.270.10">
    <property type="entry name" value="SET domain"/>
    <property type="match status" value="1"/>
</dbReference>
<feature type="domain" description="MYND-type" evidence="13">
    <location>
        <begin position="264"/>
        <end position="303"/>
    </location>
</feature>
<evidence type="ECO:0000313" key="14">
    <source>
        <dbReference type="Proteomes" id="UP000695007"/>
    </source>
</evidence>
<keyword evidence="3" id="KW-0949">S-adenosyl-L-methionine</keyword>
<feature type="coiled-coil region" evidence="11">
    <location>
        <begin position="174"/>
        <end position="201"/>
    </location>
</feature>
<dbReference type="Pfam" id="PF00856">
    <property type="entry name" value="SET"/>
    <property type="match status" value="1"/>
</dbReference>
<dbReference type="SUPFAM" id="SSF48452">
    <property type="entry name" value="TPR-like"/>
    <property type="match status" value="1"/>
</dbReference>
<dbReference type="Gene3D" id="1.10.220.160">
    <property type="match status" value="1"/>
</dbReference>
<dbReference type="PANTHER" id="PTHR46165:SF7">
    <property type="entry name" value="SET AND MYND DOMAIN-CONTAINING PROTEIN 4"/>
    <property type="match status" value="1"/>
</dbReference>
<dbReference type="RefSeq" id="XP_011493877.1">
    <property type="nucleotide sequence ID" value="XM_011495575.1"/>
</dbReference>
<evidence type="ECO:0000256" key="10">
    <source>
        <dbReference type="PROSITE-ProRule" id="PRU00134"/>
    </source>
</evidence>
<evidence type="ECO:0000256" key="3">
    <source>
        <dbReference type="ARBA" id="ARBA00022691"/>
    </source>
</evidence>
<dbReference type="Gene3D" id="6.10.140.2220">
    <property type="match status" value="1"/>
</dbReference>
<keyword evidence="6" id="KW-0862">Zinc</keyword>
<reference evidence="15" key="1">
    <citation type="submission" date="2025-08" db="UniProtKB">
        <authorList>
            <consortium name="RefSeq"/>
        </authorList>
    </citation>
    <scope>IDENTIFICATION</scope>
</reference>
<dbReference type="AlphaFoldDB" id="A0AAJ6VIY7"/>
<dbReference type="InterPro" id="IPR052097">
    <property type="entry name" value="SET-MYND_domain_protein"/>
</dbReference>
<dbReference type="Proteomes" id="UP000695007">
    <property type="component" value="Unplaced"/>
</dbReference>
<evidence type="ECO:0000313" key="15">
    <source>
        <dbReference type="RefSeq" id="XP_011493877.1"/>
    </source>
</evidence>
<dbReference type="InterPro" id="IPR044421">
    <property type="entry name" value="SMYD4_SET"/>
</dbReference>
<keyword evidence="11" id="KW-0175">Coiled coil</keyword>
<evidence type="ECO:0000256" key="7">
    <source>
        <dbReference type="ARBA" id="ARBA00093423"/>
    </source>
</evidence>
<evidence type="ECO:0000256" key="1">
    <source>
        <dbReference type="ARBA" id="ARBA00022603"/>
    </source>
</evidence>
<evidence type="ECO:0000256" key="4">
    <source>
        <dbReference type="ARBA" id="ARBA00022723"/>
    </source>
</evidence>
<dbReference type="SUPFAM" id="SSF82199">
    <property type="entry name" value="SET domain"/>
    <property type="match status" value="1"/>
</dbReference>
<dbReference type="GO" id="GO:0008757">
    <property type="term" value="F:S-adenosylmethionine-dependent methyltransferase activity"/>
    <property type="evidence" value="ECO:0007669"/>
    <property type="project" value="UniProtKB-ARBA"/>
</dbReference>
<evidence type="ECO:0000256" key="8">
    <source>
        <dbReference type="ARBA" id="ARBA00093635"/>
    </source>
</evidence>
<dbReference type="PROSITE" id="PS50865">
    <property type="entry name" value="ZF_MYND_2"/>
    <property type="match status" value="1"/>
</dbReference>
<dbReference type="GO" id="GO:0008170">
    <property type="term" value="F:N-methyltransferase activity"/>
    <property type="evidence" value="ECO:0007669"/>
    <property type="project" value="UniProtKB-ARBA"/>
</dbReference>
<keyword evidence="1" id="KW-0489">Methyltransferase</keyword>
<evidence type="ECO:0000259" key="13">
    <source>
        <dbReference type="PROSITE" id="PS50865"/>
    </source>
</evidence>
<evidence type="ECO:0000256" key="2">
    <source>
        <dbReference type="ARBA" id="ARBA00022679"/>
    </source>
</evidence>
<dbReference type="GO" id="GO:0005737">
    <property type="term" value="C:cytoplasm"/>
    <property type="evidence" value="ECO:0007669"/>
    <property type="project" value="TreeGrafter"/>
</dbReference>
<dbReference type="GeneID" id="105359096"/>
<keyword evidence="5 10" id="KW-0863">Zinc-finger</keyword>
<dbReference type="InterPro" id="IPR046341">
    <property type="entry name" value="SET_dom_sf"/>
</dbReference>
<organism evidence="14 15">
    <name type="scientific">Ceratosolen solmsi marchali</name>
    <dbReference type="NCBI Taxonomy" id="326594"/>
    <lineage>
        <taxon>Eukaryota</taxon>
        <taxon>Metazoa</taxon>
        <taxon>Ecdysozoa</taxon>
        <taxon>Arthropoda</taxon>
        <taxon>Hexapoda</taxon>
        <taxon>Insecta</taxon>
        <taxon>Pterygota</taxon>
        <taxon>Neoptera</taxon>
        <taxon>Endopterygota</taxon>
        <taxon>Hymenoptera</taxon>
        <taxon>Apocrita</taxon>
        <taxon>Proctotrupomorpha</taxon>
        <taxon>Chalcidoidea</taxon>
        <taxon>Agaonidae</taxon>
        <taxon>Agaoninae</taxon>
        <taxon>Ceratosolen</taxon>
    </lineage>
</organism>
<dbReference type="GO" id="GO:0042826">
    <property type="term" value="F:histone deacetylase binding"/>
    <property type="evidence" value="ECO:0007669"/>
    <property type="project" value="TreeGrafter"/>
</dbReference>
<dbReference type="GO" id="GO:0032259">
    <property type="term" value="P:methylation"/>
    <property type="evidence" value="ECO:0007669"/>
    <property type="project" value="UniProtKB-KW"/>
</dbReference>
<dbReference type="GO" id="GO:0008270">
    <property type="term" value="F:zinc ion binding"/>
    <property type="evidence" value="ECO:0007669"/>
    <property type="project" value="UniProtKB-KW"/>
</dbReference>
<dbReference type="PROSITE" id="PS50280">
    <property type="entry name" value="SET"/>
    <property type="match status" value="1"/>
</dbReference>
<keyword evidence="14" id="KW-1185">Reference proteome</keyword>